<sequence length="93" mass="10314">MGASYKRLLQGLCQRSPAALWVLSDRLPGATYTLIQQHSERLGVRMHLSATDPSPSVEVAYEGWTFPKGGVAFVWVLEREVGTKKAQERSVDP</sequence>
<keyword evidence="2" id="KW-1185">Reference proteome</keyword>
<organism evidence="1 2">
    <name type="scientific">Streptomyces spongiicola</name>
    <dbReference type="NCBI Taxonomy" id="1690221"/>
    <lineage>
        <taxon>Bacteria</taxon>
        <taxon>Bacillati</taxon>
        <taxon>Actinomycetota</taxon>
        <taxon>Actinomycetes</taxon>
        <taxon>Kitasatosporales</taxon>
        <taxon>Streptomycetaceae</taxon>
        <taxon>Streptomyces</taxon>
    </lineage>
</organism>
<dbReference type="Proteomes" id="UP000245051">
    <property type="component" value="Chromosome"/>
</dbReference>
<dbReference type="RefSeq" id="WP_109295660.1">
    <property type="nucleotide sequence ID" value="NZ_CP029254.1"/>
</dbReference>
<accession>A0ABN5KQ42</accession>
<protein>
    <submittedName>
        <fullName evidence="1">Uncharacterized protein</fullName>
    </submittedName>
</protein>
<dbReference type="EMBL" id="CP029254">
    <property type="protein sequence ID" value="AWK10755.1"/>
    <property type="molecule type" value="Genomic_DNA"/>
</dbReference>
<proteinExistence type="predicted"/>
<reference evidence="1 2" key="1">
    <citation type="submission" date="2018-05" db="EMBL/GenBank/DDBJ databases">
        <title>Complete genome sequence of the Type Strain of Streptomyces spongiicola HNM0071, the producer of staurosporine.</title>
        <authorList>
            <person name="Zhou S."/>
            <person name="Huang X."/>
        </authorList>
    </citation>
    <scope>NUCLEOTIDE SEQUENCE [LARGE SCALE GENOMIC DNA]</scope>
    <source>
        <strain evidence="1 2">HNM0071</strain>
    </source>
</reference>
<evidence type="ECO:0000313" key="1">
    <source>
        <dbReference type="EMBL" id="AWK10755.1"/>
    </source>
</evidence>
<gene>
    <name evidence="1" type="ORF">DDQ41_19705</name>
</gene>
<name>A0ABN5KQ42_9ACTN</name>
<evidence type="ECO:0000313" key="2">
    <source>
        <dbReference type="Proteomes" id="UP000245051"/>
    </source>
</evidence>